<dbReference type="InParanoid" id="G0QS40"/>
<dbReference type="STRING" id="857967.G0QS40"/>
<organism evidence="3 4">
    <name type="scientific">Ichthyophthirius multifiliis</name>
    <name type="common">White spot disease agent</name>
    <name type="synonym">Ich</name>
    <dbReference type="NCBI Taxonomy" id="5932"/>
    <lineage>
        <taxon>Eukaryota</taxon>
        <taxon>Sar</taxon>
        <taxon>Alveolata</taxon>
        <taxon>Ciliophora</taxon>
        <taxon>Intramacronucleata</taxon>
        <taxon>Oligohymenophorea</taxon>
        <taxon>Hymenostomatida</taxon>
        <taxon>Ophryoglenina</taxon>
        <taxon>Ichthyophthirius</taxon>
    </lineage>
</organism>
<reference evidence="3 4" key="1">
    <citation type="submission" date="2011-07" db="EMBL/GenBank/DDBJ databases">
        <authorList>
            <person name="Coyne R."/>
            <person name="Brami D."/>
            <person name="Johnson J."/>
            <person name="Hostetler J."/>
            <person name="Hannick L."/>
            <person name="Clark T."/>
            <person name="Cassidy-Hanley D."/>
            <person name="Inman J."/>
        </authorList>
    </citation>
    <scope>NUCLEOTIDE SEQUENCE [LARGE SCALE GENOMIC DNA]</scope>
    <source>
        <strain evidence="3 4">G5</strain>
    </source>
</reference>
<dbReference type="OrthoDB" id="1274115at2759"/>
<accession>G0QS40</accession>
<dbReference type="GeneID" id="14908133"/>
<dbReference type="PANTHER" id="PTHR43157:SF31">
    <property type="entry name" value="PHOSPHATIDYLINOSITOL-GLYCAN BIOSYNTHESIS CLASS F PROTEIN"/>
    <property type="match status" value="1"/>
</dbReference>
<dbReference type="eggNOG" id="KOG1208">
    <property type="taxonomic scope" value="Eukaryota"/>
</dbReference>
<dbReference type="AlphaFoldDB" id="G0QS40"/>
<keyword evidence="1" id="KW-0560">Oxidoreductase</keyword>
<dbReference type="PANTHER" id="PTHR43157">
    <property type="entry name" value="PHOSPHATIDYLINOSITOL-GLYCAN BIOSYNTHESIS CLASS F PROTEIN-RELATED"/>
    <property type="match status" value="1"/>
</dbReference>
<dbReference type="CDD" id="cd05327">
    <property type="entry name" value="retinol-DH_like_SDR_c_like"/>
    <property type="match status" value="1"/>
</dbReference>
<keyword evidence="2" id="KW-0472">Membrane</keyword>
<evidence type="ECO:0000313" key="3">
    <source>
        <dbReference type="EMBL" id="EGR31982.1"/>
    </source>
</evidence>
<dbReference type="GO" id="GO:0016491">
    <property type="term" value="F:oxidoreductase activity"/>
    <property type="evidence" value="ECO:0007669"/>
    <property type="project" value="UniProtKB-KW"/>
</dbReference>
<dbReference type="Pfam" id="PF00106">
    <property type="entry name" value="adh_short"/>
    <property type="match status" value="1"/>
</dbReference>
<keyword evidence="2" id="KW-0812">Transmembrane</keyword>
<sequence length="631" mass="73922">MVFNYLCIQQQPQLQFISQNNSLMEEHAIQRKIYKDKQSQQQDQILVQVLKQLKNQPYKGLKQYQPVVMKRKGKQQNKNQMKQNNNHLNLSNLMFLIYLQFVCLQMNLNQSIKNQIFQQIMRVQLEKYKENKLRTDSNQYLQQIIQVIFYQQIYFQIYQKKLKILELLMSLQVPIIFLIQISMIFFSKKRPIIPQRLMLKLNQLIFFLLNNFKGLLIKKTQKLKLFLYTLELQELMLQIKSVQKYQLIQSLFQFILFSCQFLSLLIKELKLLFIVVWKISRSQKEVNTIRIVKLKNHLKIAMMRKLLKNYGRFLLNQLNLVLFVLKQCFRRGKAPIKCNLQGKIIIITGSNTGIGFESAKQLAEQGAQIILACRDEKKGKNTEIQINQIYKNQSEFIKLDLSDLSQIRLFVNEFKQKYNRLDVLLNNAGIEAGKYKKLTKDGFEMAFGTNHLGHFLLANLLLDILKKTENSRIVNVSSGIHKNGFPFYTKIDFEDLNYEQKPYVGIKAFSQSKLANVIFTKQLQRIFDQENLKIKAVCLNPGAVRTGSLTKGENKLLIKIIICLYYPFYFLGFKSPQKGAWTSVYCCVENFDKLKGGGYYENCQISKASEDSCNEEAGSKLWDLSAKMVNL</sequence>
<dbReference type="Proteomes" id="UP000008983">
    <property type="component" value="Unassembled WGS sequence"/>
</dbReference>
<dbReference type="Gene3D" id="3.40.50.720">
    <property type="entry name" value="NAD(P)-binding Rossmann-like Domain"/>
    <property type="match status" value="1"/>
</dbReference>
<dbReference type="SUPFAM" id="SSF51735">
    <property type="entry name" value="NAD(P)-binding Rossmann-fold domains"/>
    <property type="match status" value="1"/>
</dbReference>
<protein>
    <submittedName>
        <fullName evidence="3">Short chain dehydrogenase reductase family protein, putative</fullName>
    </submittedName>
</protein>
<evidence type="ECO:0000256" key="2">
    <source>
        <dbReference type="SAM" id="Phobius"/>
    </source>
</evidence>
<dbReference type="EMBL" id="GL983804">
    <property type="protein sequence ID" value="EGR31982.1"/>
    <property type="molecule type" value="Genomic_DNA"/>
</dbReference>
<evidence type="ECO:0000256" key="1">
    <source>
        <dbReference type="ARBA" id="ARBA00023002"/>
    </source>
</evidence>
<name>G0QS40_ICHMU</name>
<dbReference type="InterPro" id="IPR036291">
    <property type="entry name" value="NAD(P)-bd_dom_sf"/>
</dbReference>
<keyword evidence="2" id="KW-1133">Transmembrane helix</keyword>
<evidence type="ECO:0000313" key="4">
    <source>
        <dbReference type="Proteomes" id="UP000008983"/>
    </source>
</evidence>
<keyword evidence="4" id="KW-1185">Reference proteome</keyword>
<dbReference type="PRINTS" id="PR00081">
    <property type="entry name" value="GDHRDH"/>
</dbReference>
<dbReference type="InterPro" id="IPR002347">
    <property type="entry name" value="SDR_fam"/>
</dbReference>
<feature type="transmembrane region" description="Helical" evidence="2">
    <location>
        <begin position="164"/>
        <end position="185"/>
    </location>
</feature>
<gene>
    <name evidence="3" type="ORF">IMG5_099060</name>
</gene>
<proteinExistence type="predicted"/>
<dbReference type="RefSeq" id="XP_004035468.1">
    <property type="nucleotide sequence ID" value="XM_004035420.1"/>
</dbReference>